<dbReference type="InterPro" id="IPR008978">
    <property type="entry name" value="HSP20-like_chaperone"/>
</dbReference>
<dbReference type="InterPro" id="IPR002068">
    <property type="entry name" value="A-crystallin/Hsp20_dom"/>
</dbReference>
<feature type="compositionally biased region" description="Basic and acidic residues" evidence="4">
    <location>
        <begin position="184"/>
        <end position="200"/>
    </location>
</feature>
<dbReference type="PROSITE" id="PS01031">
    <property type="entry name" value="SHSP"/>
    <property type="match status" value="1"/>
</dbReference>
<sequence>MRSSKPLTRALTRTLRPIRINHHHSRTLSTTPTKMTSLFDRGVRDSDPSFTSLFRFLDDFDTYNRGFQGTSTGPDGGRRQGRTPPAPTFNPRFDVRELEGSYELHGEFPGIERENIHIEFPEPRTIVVRGRIERSYTSGNTPASTNGKAITEKSESHASHKATVEDEAADQAKERGTETQVTEHAGEQGQAEKSRRGLREEMTREKMWIAERSIGEFSRTFTFPGHIDIDAVSAKLSNGVLNIVVPKSKRNVPRRIPILGDN</sequence>
<feature type="compositionally biased region" description="Basic and acidic residues" evidence="4">
    <location>
        <begin position="150"/>
        <end position="177"/>
    </location>
</feature>
<organism evidence="6 7">
    <name type="scientific">Echria macrotheca</name>
    <dbReference type="NCBI Taxonomy" id="438768"/>
    <lineage>
        <taxon>Eukaryota</taxon>
        <taxon>Fungi</taxon>
        <taxon>Dikarya</taxon>
        <taxon>Ascomycota</taxon>
        <taxon>Pezizomycotina</taxon>
        <taxon>Sordariomycetes</taxon>
        <taxon>Sordariomycetidae</taxon>
        <taxon>Sordariales</taxon>
        <taxon>Schizotheciaceae</taxon>
        <taxon>Echria</taxon>
    </lineage>
</organism>
<feature type="domain" description="SHSP" evidence="5">
    <location>
        <begin position="84"/>
        <end position="261"/>
    </location>
</feature>
<dbReference type="PANTHER" id="PTHR11527">
    <property type="entry name" value="HEAT-SHOCK PROTEIN 20 FAMILY MEMBER"/>
    <property type="match status" value="1"/>
</dbReference>
<evidence type="ECO:0000259" key="5">
    <source>
        <dbReference type="PROSITE" id="PS01031"/>
    </source>
</evidence>
<dbReference type="CDD" id="cd06464">
    <property type="entry name" value="ACD_sHsps-like"/>
    <property type="match status" value="1"/>
</dbReference>
<comment type="similarity">
    <text evidence="2 3">Belongs to the small heat shock protein (HSP20) family.</text>
</comment>
<feature type="region of interest" description="Disordered" evidence="4">
    <location>
        <begin position="136"/>
        <end position="200"/>
    </location>
</feature>
<keyword evidence="1" id="KW-0346">Stress response</keyword>
<feature type="compositionally biased region" description="Polar residues" evidence="4">
    <location>
        <begin position="136"/>
        <end position="148"/>
    </location>
</feature>
<dbReference type="Proteomes" id="UP001239445">
    <property type="component" value="Unassembled WGS sequence"/>
</dbReference>
<dbReference type="Pfam" id="PF00011">
    <property type="entry name" value="HSP20"/>
    <property type="match status" value="1"/>
</dbReference>
<keyword evidence="7" id="KW-1185">Reference proteome</keyword>
<comment type="caution">
    <text evidence="6">The sequence shown here is derived from an EMBL/GenBank/DDBJ whole genome shotgun (WGS) entry which is preliminary data.</text>
</comment>
<dbReference type="Gene3D" id="2.60.40.790">
    <property type="match status" value="1"/>
</dbReference>
<gene>
    <name evidence="6" type="ORF">QBC47DRAFT_376388</name>
</gene>
<evidence type="ECO:0000313" key="6">
    <source>
        <dbReference type="EMBL" id="KAK1757570.1"/>
    </source>
</evidence>
<evidence type="ECO:0000256" key="2">
    <source>
        <dbReference type="PROSITE-ProRule" id="PRU00285"/>
    </source>
</evidence>
<evidence type="ECO:0000256" key="1">
    <source>
        <dbReference type="ARBA" id="ARBA00023016"/>
    </source>
</evidence>
<accession>A0AAJ0BGN1</accession>
<evidence type="ECO:0000256" key="3">
    <source>
        <dbReference type="RuleBase" id="RU003616"/>
    </source>
</evidence>
<feature type="region of interest" description="Disordered" evidence="4">
    <location>
        <begin position="65"/>
        <end position="90"/>
    </location>
</feature>
<evidence type="ECO:0000313" key="7">
    <source>
        <dbReference type="Proteomes" id="UP001239445"/>
    </source>
</evidence>
<dbReference type="InterPro" id="IPR031107">
    <property type="entry name" value="Small_HSP"/>
</dbReference>
<reference evidence="6" key="1">
    <citation type="submission" date="2023-06" db="EMBL/GenBank/DDBJ databases">
        <title>Genome-scale phylogeny and comparative genomics of the fungal order Sordariales.</title>
        <authorList>
            <consortium name="Lawrence Berkeley National Laboratory"/>
            <person name="Hensen N."/>
            <person name="Bonometti L."/>
            <person name="Westerberg I."/>
            <person name="Brannstrom I.O."/>
            <person name="Guillou S."/>
            <person name="Cros-Aarteil S."/>
            <person name="Calhoun S."/>
            <person name="Haridas S."/>
            <person name="Kuo A."/>
            <person name="Mondo S."/>
            <person name="Pangilinan J."/>
            <person name="Riley R."/>
            <person name="Labutti K."/>
            <person name="Andreopoulos B."/>
            <person name="Lipzen A."/>
            <person name="Chen C."/>
            <person name="Yanf M."/>
            <person name="Daum C."/>
            <person name="Ng V."/>
            <person name="Clum A."/>
            <person name="Steindorff A."/>
            <person name="Ohm R."/>
            <person name="Martin F."/>
            <person name="Silar P."/>
            <person name="Natvig D."/>
            <person name="Lalanne C."/>
            <person name="Gautier V."/>
            <person name="Ament-Velasquez S.L."/>
            <person name="Kruys A."/>
            <person name="Hutchinson M.I."/>
            <person name="Powell A.J."/>
            <person name="Barry K."/>
            <person name="Miller A.N."/>
            <person name="Grigoriev I.V."/>
            <person name="Debuchy R."/>
            <person name="Gladieux P."/>
            <person name="Thoren M.H."/>
            <person name="Johannesson H."/>
        </authorList>
    </citation>
    <scope>NUCLEOTIDE SEQUENCE</scope>
    <source>
        <strain evidence="6">PSN4</strain>
    </source>
</reference>
<dbReference type="EMBL" id="MU839830">
    <property type="protein sequence ID" value="KAK1757570.1"/>
    <property type="molecule type" value="Genomic_DNA"/>
</dbReference>
<protein>
    <submittedName>
        <fullName evidence="6">Regulated by circadian rhythms/ protein binding protein</fullName>
    </submittedName>
</protein>
<evidence type="ECO:0000256" key="4">
    <source>
        <dbReference type="SAM" id="MobiDB-lite"/>
    </source>
</evidence>
<proteinExistence type="inferred from homology"/>
<name>A0AAJ0BGN1_9PEZI</name>
<dbReference type="AlphaFoldDB" id="A0AAJ0BGN1"/>
<dbReference type="SUPFAM" id="SSF49764">
    <property type="entry name" value="HSP20-like chaperones"/>
    <property type="match status" value="1"/>
</dbReference>